<dbReference type="Proteomes" id="UP001458880">
    <property type="component" value="Unassembled WGS sequence"/>
</dbReference>
<evidence type="ECO:0000259" key="1">
    <source>
        <dbReference type="Pfam" id="PF13843"/>
    </source>
</evidence>
<feature type="domain" description="PiggyBac transposable element-derived protein" evidence="1">
    <location>
        <begin position="6"/>
        <end position="70"/>
    </location>
</feature>
<dbReference type="EMBL" id="JASPKY010000106">
    <property type="protein sequence ID" value="KAK9737022.1"/>
    <property type="molecule type" value="Genomic_DNA"/>
</dbReference>
<dbReference type="Pfam" id="PF13843">
    <property type="entry name" value="DDE_Tnp_1_7"/>
    <property type="match status" value="2"/>
</dbReference>
<gene>
    <name evidence="2" type="ORF">QE152_g11094</name>
</gene>
<keyword evidence="3" id="KW-1185">Reference proteome</keyword>
<dbReference type="InterPro" id="IPR029526">
    <property type="entry name" value="PGBD"/>
</dbReference>
<feature type="domain" description="PiggyBac transposable element-derived protein" evidence="1">
    <location>
        <begin position="73"/>
        <end position="123"/>
    </location>
</feature>
<sequence length="140" mass="16340">MKCEVNHEIAAVRWLDNKAVQLLSTFIADESIGTCRRWSAKDKKIVDIARLALVAEYNKYMRGVGTCRRWSAKDKKIVDIARLALVAEYNKYMRGVDLSDMLMELYKINHRSAKWYTRLGTAVTNSWLLYRKHLKMVEPN</sequence>
<name>A0AAW1LSN4_POPJA</name>
<dbReference type="AlphaFoldDB" id="A0AAW1LSN4"/>
<accession>A0AAW1LSN4</accession>
<proteinExistence type="predicted"/>
<reference evidence="2 3" key="1">
    <citation type="journal article" date="2024" name="BMC Genomics">
        <title>De novo assembly and annotation of Popillia japonica's genome with initial clues to its potential as an invasive pest.</title>
        <authorList>
            <person name="Cucini C."/>
            <person name="Boschi S."/>
            <person name="Funari R."/>
            <person name="Cardaioli E."/>
            <person name="Iannotti N."/>
            <person name="Marturano G."/>
            <person name="Paoli F."/>
            <person name="Bruttini M."/>
            <person name="Carapelli A."/>
            <person name="Frati F."/>
            <person name="Nardi F."/>
        </authorList>
    </citation>
    <scope>NUCLEOTIDE SEQUENCE [LARGE SCALE GENOMIC DNA]</scope>
    <source>
        <strain evidence="2">DMR45628</strain>
    </source>
</reference>
<comment type="caution">
    <text evidence="2">The sequence shown here is derived from an EMBL/GenBank/DDBJ whole genome shotgun (WGS) entry which is preliminary data.</text>
</comment>
<dbReference type="PANTHER" id="PTHR47272">
    <property type="entry name" value="DDE_TNP_1_7 DOMAIN-CONTAINING PROTEIN"/>
    <property type="match status" value="1"/>
</dbReference>
<organism evidence="2 3">
    <name type="scientific">Popillia japonica</name>
    <name type="common">Japanese beetle</name>
    <dbReference type="NCBI Taxonomy" id="7064"/>
    <lineage>
        <taxon>Eukaryota</taxon>
        <taxon>Metazoa</taxon>
        <taxon>Ecdysozoa</taxon>
        <taxon>Arthropoda</taxon>
        <taxon>Hexapoda</taxon>
        <taxon>Insecta</taxon>
        <taxon>Pterygota</taxon>
        <taxon>Neoptera</taxon>
        <taxon>Endopterygota</taxon>
        <taxon>Coleoptera</taxon>
        <taxon>Polyphaga</taxon>
        <taxon>Scarabaeiformia</taxon>
        <taxon>Scarabaeidae</taxon>
        <taxon>Rutelinae</taxon>
        <taxon>Popillia</taxon>
    </lineage>
</organism>
<protein>
    <submittedName>
        <fullName evidence="2">Transposase IS4</fullName>
    </submittedName>
</protein>
<evidence type="ECO:0000313" key="3">
    <source>
        <dbReference type="Proteomes" id="UP001458880"/>
    </source>
</evidence>
<evidence type="ECO:0000313" key="2">
    <source>
        <dbReference type="EMBL" id="KAK9737022.1"/>
    </source>
</evidence>